<dbReference type="AlphaFoldDB" id="A0AAV2RCK2"/>
<evidence type="ECO:0000313" key="2">
    <source>
        <dbReference type="EMBL" id="CAL4122862.1"/>
    </source>
</evidence>
<evidence type="ECO:0000256" key="1">
    <source>
        <dbReference type="SAM" id="MobiDB-lite"/>
    </source>
</evidence>
<name>A0AAV2RCK2_MEGNR</name>
<gene>
    <name evidence="2" type="ORF">MNOR_LOCUS23571</name>
</gene>
<dbReference type="Proteomes" id="UP001497623">
    <property type="component" value="Unassembled WGS sequence"/>
</dbReference>
<sequence length="119" mass="13722">MADIEETPVAAEEQQFPVEGAEEVPVEEGDEAAVPPPKPKKKPVFFVHWDRKKSRFYDYNYDYGMNYYSSMVNHLDTRTEVPSRRAFADRAIRSSITRKALPDVRTETLLANITKSIRN</sequence>
<reference evidence="2 3" key="1">
    <citation type="submission" date="2024-05" db="EMBL/GenBank/DDBJ databases">
        <authorList>
            <person name="Wallberg A."/>
        </authorList>
    </citation>
    <scope>NUCLEOTIDE SEQUENCE [LARGE SCALE GENOMIC DNA]</scope>
</reference>
<comment type="caution">
    <text evidence="2">The sequence shown here is derived from an EMBL/GenBank/DDBJ whole genome shotgun (WGS) entry which is preliminary data.</text>
</comment>
<feature type="compositionally biased region" description="Acidic residues" evidence="1">
    <location>
        <begin position="20"/>
        <end position="31"/>
    </location>
</feature>
<dbReference type="EMBL" id="CAXKWB010020892">
    <property type="protein sequence ID" value="CAL4122862.1"/>
    <property type="molecule type" value="Genomic_DNA"/>
</dbReference>
<keyword evidence="3" id="KW-1185">Reference proteome</keyword>
<feature type="non-terminal residue" evidence="2">
    <location>
        <position position="119"/>
    </location>
</feature>
<feature type="region of interest" description="Disordered" evidence="1">
    <location>
        <begin position="1"/>
        <end position="37"/>
    </location>
</feature>
<proteinExistence type="predicted"/>
<organism evidence="2 3">
    <name type="scientific">Meganyctiphanes norvegica</name>
    <name type="common">Northern krill</name>
    <name type="synonym">Thysanopoda norvegica</name>
    <dbReference type="NCBI Taxonomy" id="48144"/>
    <lineage>
        <taxon>Eukaryota</taxon>
        <taxon>Metazoa</taxon>
        <taxon>Ecdysozoa</taxon>
        <taxon>Arthropoda</taxon>
        <taxon>Crustacea</taxon>
        <taxon>Multicrustacea</taxon>
        <taxon>Malacostraca</taxon>
        <taxon>Eumalacostraca</taxon>
        <taxon>Eucarida</taxon>
        <taxon>Euphausiacea</taxon>
        <taxon>Euphausiidae</taxon>
        <taxon>Meganyctiphanes</taxon>
    </lineage>
</organism>
<evidence type="ECO:0008006" key="4">
    <source>
        <dbReference type="Google" id="ProtNLM"/>
    </source>
</evidence>
<protein>
    <recommendedName>
        <fullName evidence="4">Flightin</fullName>
    </recommendedName>
</protein>
<evidence type="ECO:0000313" key="3">
    <source>
        <dbReference type="Proteomes" id="UP001497623"/>
    </source>
</evidence>
<accession>A0AAV2RCK2</accession>